<sequence>MAVQVKFLNGETKRFDVAPNGQLSLNNHQVLITEKEQEVNLTFGDFKGAITPARRIREYKMGRQQLTAVALGGKTYINWMPPLLFLREEGDLFRCPRGGDLQPGKIPPLRDGILQIIPPELLGNAQRQGRGDLFAPFLQSGAAFSPLRGTAAKPFLVRRLLGSQGQLVRP</sequence>
<dbReference type="Proteomes" id="UP000612362">
    <property type="component" value="Unassembled WGS sequence"/>
</dbReference>
<dbReference type="EMBL" id="BNJF01000004">
    <property type="protein sequence ID" value="GHO48893.1"/>
    <property type="molecule type" value="Genomic_DNA"/>
</dbReference>
<dbReference type="AlphaFoldDB" id="A0A8J3I829"/>
<gene>
    <name evidence="1" type="ORF">KSX_70560</name>
</gene>
<proteinExistence type="predicted"/>
<name>A0A8J3I829_9CHLR</name>
<comment type="caution">
    <text evidence="1">The sequence shown here is derived from an EMBL/GenBank/DDBJ whole genome shotgun (WGS) entry which is preliminary data.</text>
</comment>
<evidence type="ECO:0000313" key="1">
    <source>
        <dbReference type="EMBL" id="GHO48893.1"/>
    </source>
</evidence>
<keyword evidence="2" id="KW-1185">Reference proteome</keyword>
<dbReference type="RefSeq" id="WP_220198048.1">
    <property type="nucleotide sequence ID" value="NZ_BNJF01000004.1"/>
</dbReference>
<accession>A0A8J3I829</accession>
<protein>
    <submittedName>
        <fullName evidence="1">Uncharacterized protein</fullName>
    </submittedName>
</protein>
<organism evidence="1 2">
    <name type="scientific">Ktedonospora formicarum</name>
    <dbReference type="NCBI Taxonomy" id="2778364"/>
    <lineage>
        <taxon>Bacteria</taxon>
        <taxon>Bacillati</taxon>
        <taxon>Chloroflexota</taxon>
        <taxon>Ktedonobacteria</taxon>
        <taxon>Ktedonobacterales</taxon>
        <taxon>Ktedonobacteraceae</taxon>
        <taxon>Ktedonospora</taxon>
    </lineage>
</organism>
<reference evidence="1" key="1">
    <citation type="submission" date="2020-10" db="EMBL/GenBank/DDBJ databases">
        <title>Taxonomic study of unclassified bacteria belonging to the class Ktedonobacteria.</title>
        <authorList>
            <person name="Yabe S."/>
            <person name="Wang C.M."/>
            <person name="Zheng Y."/>
            <person name="Sakai Y."/>
            <person name="Cavaletti L."/>
            <person name="Monciardini P."/>
            <person name="Donadio S."/>
        </authorList>
    </citation>
    <scope>NUCLEOTIDE SEQUENCE</scope>
    <source>
        <strain evidence="1">SOSP1-1</strain>
    </source>
</reference>
<evidence type="ECO:0000313" key="2">
    <source>
        <dbReference type="Proteomes" id="UP000612362"/>
    </source>
</evidence>